<keyword evidence="2" id="KW-1185">Reference proteome</keyword>
<gene>
    <name evidence="1" type="ORF">CLAFUR5_09205</name>
</gene>
<dbReference type="AlphaFoldDB" id="A0A9Q8PH39"/>
<proteinExistence type="predicted"/>
<accession>A0A9Q8PH39</accession>
<reference evidence="1" key="1">
    <citation type="submission" date="2021-12" db="EMBL/GenBank/DDBJ databases">
        <authorList>
            <person name="Zaccaron A."/>
            <person name="Stergiopoulos I."/>
        </authorList>
    </citation>
    <scope>NUCLEOTIDE SEQUENCE</scope>
    <source>
        <strain evidence="1">Race5_Kim</strain>
    </source>
</reference>
<organism evidence="1 2">
    <name type="scientific">Passalora fulva</name>
    <name type="common">Tomato leaf mold</name>
    <name type="synonym">Cladosporium fulvum</name>
    <dbReference type="NCBI Taxonomy" id="5499"/>
    <lineage>
        <taxon>Eukaryota</taxon>
        <taxon>Fungi</taxon>
        <taxon>Dikarya</taxon>
        <taxon>Ascomycota</taxon>
        <taxon>Pezizomycotina</taxon>
        <taxon>Dothideomycetes</taxon>
        <taxon>Dothideomycetidae</taxon>
        <taxon>Mycosphaerellales</taxon>
        <taxon>Mycosphaerellaceae</taxon>
        <taxon>Fulvia</taxon>
    </lineage>
</organism>
<dbReference type="KEGG" id="ffu:CLAFUR5_09205"/>
<protein>
    <submittedName>
        <fullName evidence="1">Uncharacterized protein</fullName>
    </submittedName>
</protein>
<dbReference type="Proteomes" id="UP000756132">
    <property type="component" value="Chromosome 9"/>
</dbReference>
<dbReference type="GeneID" id="71989083"/>
<dbReference type="RefSeq" id="XP_047766676.1">
    <property type="nucleotide sequence ID" value="XM_047908353.1"/>
</dbReference>
<sequence>MEARPNYRDDPPSSPLEAPVAWDQLRLSPILEAPELTLSIGQIPYRSRITGVNEILPVGASVVGGPGTDLSLIETAQTVLRYSGRPLCVATGRQMFEDDYQIL</sequence>
<evidence type="ECO:0000313" key="1">
    <source>
        <dbReference type="EMBL" id="UJO22310.1"/>
    </source>
</evidence>
<dbReference type="OrthoDB" id="5423360at2759"/>
<dbReference type="EMBL" id="CP090171">
    <property type="protein sequence ID" value="UJO22310.1"/>
    <property type="molecule type" value="Genomic_DNA"/>
</dbReference>
<reference evidence="1" key="2">
    <citation type="journal article" date="2022" name="Microb. Genom.">
        <title>A chromosome-scale genome assembly of the tomato pathogen Cladosporium fulvum reveals a compartmentalized genome architecture and the presence of a dispensable chromosome.</title>
        <authorList>
            <person name="Zaccaron A.Z."/>
            <person name="Chen L.H."/>
            <person name="Samaras A."/>
            <person name="Stergiopoulos I."/>
        </authorList>
    </citation>
    <scope>NUCLEOTIDE SEQUENCE</scope>
    <source>
        <strain evidence="1">Race5_Kim</strain>
    </source>
</reference>
<evidence type="ECO:0000313" key="2">
    <source>
        <dbReference type="Proteomes" id="UP000756132"/>
    </source>
</evidence>
<name>A0A9Q8PH39_PASFU</name>